<gene>
    <name evidence="2" type="ORF">RIMI_LOCUS17327108</name>
</gene>
<feature type="domain" description="Reverse transcriptase" evidence="1">
    <location>
        <begin position="1"/>
        <end position="125"/>
    </location>
</feature>
<dbReference type="PANTHER" id="PTHR21301:SF10">
    <property type="entry name" value="REVERSE TRANSCRIPTASE DOMAIN-CONTAINING PROTEIN"/>
    <property type="match status" value="1"/>
</dbReference>
<dbReference type="PANTHER" id="PTHR21301">
    <property type="entry name" value="REVERSE TRANSCRIPTASE"/>
    <property type="match status" value="1"/>
</dbReference>
<reference evidence="2" key="1">
    <citation type="submission" date="2023-07" db="EMBL/GenBank/DDBJ databases">
        <authorList>
            <person name="Stuckert A."/>
        </authorList>
    </citation>
    <scope>NUCLEOTIDE SEQUENCE</scope>
</reference>
<protein>
    <recommendedName>
        <fullName evidence="1">Reverse transcriptase domain-containing protein</fullName>
    </recommendedName>
</protein>
<dbReference type="InterPro" id="IPR000477">
    <property type="entry name" value="RT_dom"/>
</dbReference>
<evidence type="ECO:0000313" key="3">
    <source>
        <dbReference type="Proteomes" id="UP001176940"/>
    </source>
</evidence>
<evidence type="ECO:0000259" key="1">
    <source>
        <dbReference type="PROSITE" id="PS50878"/>
    </source>
</evidence>
<comment type="caution">
    <text evidence="2">The sequence shown here is derived from an EMBL/GenBank/DDBJ whole genome shotgun (WGS) entry which is preliminary data.</text>
</comment>
<name>A0ABN9M6R6_9NEOB</name>
<proteinExistence type="predicted"/>
<dbReference type="PROSITE" id="PS50878">
    <property type="entry name" value="RT_POL"/>
    <property type="match status" value="1"/>
</dbReference>
<dbReference type="EMBL" id="CAUEEQ010050301">
    <property type="protein sequence ID" value="CAJ0960475.1"/>
    <property type="molecule type" value="Genomic_DNA"/>
</dbReference>
<sequence length="125" mass="14546">MESTGNDTDSMVKLTKFILTHNYFEIDIKIYLQETGKAMGSKMAPQYANLFMPKLEREFLSSCSISPLAYYCSIDDILIIWTESEQQLKTFHKQFNQFHPTINLTLIYSSTEINFLDTIIKLKNN</sequence>
<keyword evidence="3" id="KW-1185">Reference proteome</keyword>
<organism evidence="2 3">
    <name type="scientific">Ranitomeya imitator</name>
    <name type="common">mimic poison frog</name>
    <dbReference type="NCBI Taxonomy" id="111125"/>
    <lineage>
        <taxon>Eukaryota</taxon>
        <taxon>Metazoa</taxon>
        <taxon>Chordata</taxon>
        <taxon>Craniata</taxon>
        <taxon>Vertebrata</taxon>
        <taxon>Euteleostomi</taxon>
        <taxon>Amphibia</taxon>
        <taxon>Batrachia</taxon>
        <taxon>Anura</taxon>
        <taxon>Neobatrachia</taxon>
        <taxon>Hyloidea</taxon>
        <taxon>Dendrobatidae</taxon>
        <taxon>Dendrobatinae</taxon>
        <taxon>Ranitomeya</taxon>
    </lineage>
</organism>
<accession>A0ABN9M6R6</accession>
<evidence type="ECO:0000313" key="2">
    <source>
        <dbReference type="EMBL" id="CAJ0960475.1"/>
    </source>
</evidence>
<dbReference type="Proteomes" id="UP001176940">
    <property type="component" value="Unassembled WGS sequence"/>
</dbReference>